<protein>
    <submittedName>
        <fullName evidence="1">Uncharacterized protein</fullName>
    </submittedName>
</protein>
<keyword evidence="2" id="KW-1185">Reference proteome</keyword>
<dbReference type="Proteomes" id="UP001232063">
    <property type="component" value="Unassembled WGS sequence"/>
</dbReference>
<organism evidence="1 2">
    <name type="scientific">Xanthocytophaga agilis</name>
    <dbReference type="NCBI Taxonomy" id="3048010"/>
    <lineage>
        <taxon>Bacteria</taxon>
        <taxon>Pseudomonadati</taxon>
        <taxon>Bacteroidota</taxon>
        <taxon>Cytophagia</taxon>
        <taxon>Cytophagales</taxon>
        <taxon>Rhodocytophagaceae</taxon>
        <taxon>Xanthocytophaga</taxon>
    </lineage>
</organism>
<dbReference type="AlphaFoldDB" id="A0AAE3R6T1"/>
<evidence type="ECO:0000313" key="1">
    <source>
        <dbReference type="EMBL" id="MDJ1501848.1"/>
    </source>
</evidence>
<name>A0AAE3R6T1_9BACT</name>
<proteinExistence type="predicted"/>
<sequence>MSDIQTQNRLTALKQKMDEFGVSYQRLSEYSERSLTTISKMFGSNDTRYKTDGNISAAEQGLEKILDEYRAKLCGEKKV</sequence>
<comment type="caution">
    <text evidence="1">The sequence shown here is derived from an EMBL/GenBank/DDBJ whole genome shotgun (WGS) entry which is preliminary data.</text>
</comment>
<accession>A0AAE3R6T1</accession>
<dbReference type="RefSeq" id="WP_314511522.1">
    <property type="nucleotide sequence ID" value="NZ_JASJOU010000004.1"/>
</dbReference>
<evidence type="ECO:0000313" key="2">
    <source>
        <dbReference type="Proteomes" id="UP001232063"/>
    </source>
</evidence>
<dbReference type="EMBL" id="JASJOU010000004">
    <property type="protein sequence ID" value="MDJ1501848.1"/>
    <property type="molecule type" value="Genomic_DNA"/>
</dbReference>
<gene>
    <name evidence="1" type="ORF">QNI22_14365</name>
</gene>
<reference evidence="1" key="1">
    <citation type="submission" date="2023-05" db="EMBL/GenBank/DDBJ databases">
        <authorList>
            <person name="Zhang X."/>
        </authorList>
    </citation>
    <scope>NUCLEOTIDE SEQUENCE</scope>
    <source>
        <strain evidence="1">BD1B2-1</strain>
    </source>
</reference>